<proteinExistence type="predicted"/>
<dbReference type="EMBL" id="LIAE01006806">
    <property type="protein sequence ID" value="PAV85048.1"/>
    <property type="molecule type" value="Genomic_DNA"/>
</dbReference>
<feature type="compositionally biased region" description="Polar residues" evidence="1">
    <location>
        <begin position="213"/>
        <end position="229"/>
    </location>
</feature>
<dbReference type="Proteomes" id="UP000218231">
    <property type="component" value="Unassembled WGS sequence"/>
</dbReference>
<accession>A0A2A2LG30</accession>
<evidence type="ECO:0000313" key="3">
    <source>
        <dbReference type="Proteomes" id="UP000218231"/>
    </source>
</evidence>
<comment type="caution">
    <text evidence="2">The sequence shown here is derived from an EMBL/GenBank/DDBJ whole genome shotgun (WGS) entry which is preliminary data.</text>
</comment>
<reference evidence="2 3" key="1">
    <citation type="journal article" date="2017" name="Curr. Biol.">
        <title>Genome architecture and evolution of a unichromosomal asexual nematode.</title>
        <authorList>
            <person name="Fradin H."/>
            <person name="Zegar C."/>
            <person name="Gutwein M."/>
            <person name="Lucas J."/>
            <person name="Kovtun M."/>
            <person name="Corcoran D."/>
            <person name="Baugh L.R."/>
            <person name="Kiontke K."/>
            <person name="Gunsalus K."/>
            <person name="Fitch D.H."/>
            <person name="Piano F."/>
        </authorList>
    </citation>
    <scope>NUCLEOTIDE SEQUENCE [LARGE SCALE GENOMIC DNA]</scope>
    <source>
        <strain evidence="2">PF1309</strain>
    </source>
</reference>
<organism evidence="2 3">
    <name type="scientific">Diploscapter pachys</name>
    <dbReference type="NCBI Taxonomy" id="2018661"/>
    <lineage>
        <taxon>Eukaryota</taxon>
        <taxon>Metazoa</taxon>
        <taxon>Ecdysozoa</taxon>
        <taxon>Nematoda</taxon>
        <taxon>Chromadorea</taxon>
        <taxon>Rhabditida</taxon>
        <taxon>Rhabditina</taxon>
        <taxon>Rhabditomorpha</taxon>
        <taxon>Rhabditoidea</taxon>
        <taxon>Rhabditidae</taxon>
        <taxon>Diploscapter</taxon>
    </lineage>
</organism>
<feature type="compositionally biased region" description="Basic and acidic residues" evidence="1">
    <location>
        <begin position="58"/>
        <end position="74"/>
    </location>
</feature>
<evidence type="ECO:0000256" key="1">
    <source>
        <dbReference type="SAM" id="MobiDB-lite"/>
    </source>
</evidence>
<name>A0A2A2LG30_9BILA</name>
<evidence type="ECO:0000313" key="2">
    <source>
        <dbReference type="EMBL" id="PAV85048.1"/>
    </source>
</evidence>
<dbReference type="AlphaFoldDB" id="A0A2A2LG30"/>
<feature type="compositionally biased region" description="Pro residues" evidence="1">
    <location>
        <begin position="30"/>
        <end position="56"/>
    </location>
</feature>
<feature type="region of interest" description="Disordered" evidence="1">
    <location>
        <begin position="202"/>
        <end position="229"/>
    </location>
</feature>
<sequence length="229" mass="25901">MSRRLDMLKPSSQNQKQPLAPVPRVRAPQPSSPKPVPHPVSVPVPAPRTRPAPPVPADKSDFKTPQEALEKKDERQKEIAHLIELREQRLTETDSALNEICEMRQVVPLQMAANLGEELRARREFITKGCLNRPPPVGRFSEDDINDLIGQLLSERLDEALLSRRSEELKETKENAQYDLSTNNAEKTTFQDRLLVILRDHHTRKPARKPTSDETATINLTTTSGMDVD</sequence>
<protein>
    <submittedName>
        <fullName evidence="2">Uncharacterized protein</fullName>
    </submittedName>
</protein>
<feature type="region of interest" description="Disordered" evidence="1">
    <location>
        <begin position="1"/>
        <end position="74"/>
    </location>
</feature>
<gene>
    <name evidence="2" type="ORF">WR25_04489</name>
</gene>
<keyword evidence="3" id="KW-1185">Reference proteome</keyword>